<reference evidence="6 7" key="1">
    <citation type="submission" date="2022-03" db="EMBL/GenBank/DDBJ databases">
        <title>Streptomyces yunnanensis P86,complete genome.</title>
        <authorList>
            <person name="Chen S."/>
            <person name="Zhang Q."/>
        </authorList>
    </citation>
    <scope>NUCLEOTIDE SEQUENCE [LARGE SCALE GENOMIC DNA]</scope>
    <source>
        <strain evidence="6 7">P86</strain>
    </source>
</reference>
<evidence type="ECO:0000313" key="7">
    <source>
        <dbReference type="Proteomes" id="UP001218629"/>
    </source>
</evidence>
<keyword evidence="7" id="KW-1185">Reference proteome</keyword>
<dbReference type="PROSITE" id="PS50975">
    <property type="entry name" value="ATP_GRASP"/>
    <property type="match status" value="1"/>
</dbReference>
<dbReference type="RefSeq" id="WP_039628713.1">
    <property type="nucleotide sequence ID" value="NZ_CP095749.1"/>
</dbReference>
<evidence type="ECO:0000256" key="2">
    <source>
        <dbReference type="ARBA" id="ARBA00022741"/>
    </source>
</evidence>
<protein>
    <submittedName>
        <fullName evidence="6">ATP-grasp domain-containing protein</fullName>
    </submittedName>
</protein>
<organism evidence="6 7">
    <name type="scientific">Streptomyces yunnanensis</name>
    <dbReference type="NCBI Taxonomy" id="156453"/>
    <lineage>
        <taxon>Bacteria</taxon>
        <taxon>Bacillati</taxon>
        <taxon>Actinomycetota</taxon>
        <taxon>Actinomycetes</taxon>
        <taxon>Kitasatosporales</taxon>
        <taxon>Streptomycetaceae</taxon>
        <taxon>Streptomyces</taxon>
    </lineage>
</organism>
<evidence type="ECO:0000256" key="4">
    <source>
        <dbReference type="PROSITE-ProRule" id="PRU00409"/>
    </source>
</evidence>
<evidence type="ECO:0000256" key="1">
    <source>
        <dbReference type="ARBA" id="ARBA00022598"/>
    </source>
</evidence>
<dbReference type="PANTHER" id="PTHR43585:SF2">
    <property type="entry name" value="ATP-GRASP ENZYME FSQD"/>
    <property type="match status" value="1"/>
</dbReference>
<keyword evidence="3 4" id="KW-0067">ATP-binding</keyword>
<evidence type="ECO:0000256" key="3">
    <source>
        <dbReference type="ARBA" id="ARBA00022840"/>
    </source>
</evidence>
<evidence type="ECO:0000313" key="6">
    <source>
        <dbReference type="EMBL" id="WEB38028.1"/>
    </source>
</evidence>
<dbReference type="InterPro" id="IPR052032">
    <property type="entry name" value="ATP-dep_AA_Ligase"/>
</dbReference>
<feature type="domain" description="ATP-grasp" evidence="5">
    <location>
        <begin position="114"/>
        <end position="315"/>
    </location>
</feature>
<dbReference type="InterPro" id="IPR011761">
    <property type="entry name" value="ATP-grasp"/>
</dbReference>
<keyword evidence="2 4" id="KW-0547">Nucleotide-binding</keyword>
<sequence length="417" mass="45356">MPRHVVLVDPYSEAAEYANAFRARGIEPVAVLSTPAPLKSYLHGWKPEAFHSTHFYDGDFAKLAGIVRGYDPVAVVPGNECAVRLVDALIEELAPGTGNVPELSAARRDKWPMAQAVASAGVPHLRTFATASEEEAADWLRRNGLEGRALVLKPRCSGGTDGVHKVEAGEDWRPSFRRLLGSINMFDLTNDSILIQEFASGTEFVVDTYSVDGRMGLVAVVQYSKSARGNRIGVYDAEDYLLPNDPLVGVLESYTRQVADAVGIRTGCTHTEIMLTDDGPRLIEIAARLDGGCAQQAARLATGDSQIDRAVRHHLDSAFTPGFEIVQPTRVVWLSAANSGAMSNAEVLDAARELSSFQKLSCRYPNGSRVPKTEDLFTTLGWVLLSTPDQDVLDQDTKRVREIEAKVVIDPLGRAGR</sequence>
<dbReference type="NCBIfam" id="NF005543">
    <property type="entry name" value="PRK07206.1"/>
    <property type="match status" value="1"/>
</dbReference>
<name>A0ABY7ZZT4_9ACTN</name>
<dbReference type="Pfam" id="PF13535">
    <property type="entry name" value="ATP-grasp_4"/>
    <property type="match status" value="1"/>
</dbReference>
<proteinExistence type="predicted"/>
<dbReference type="SUPFAM" id="SSF56059">
    <property type="entry name" value="Glutathione synthetase ATP-binding domain-like"/>
    <property type="match status" value="1"/>
</dbReference>
<dbReference type="Gene3D" id="3.30.470.20">
    <property type="entry name" value="ATP-grasp fold, B domain"/>
    <property type="match status" value="1"/>
</dbReference>
<keyword evidence="1" id="KW-0436">Ligase</keyword>
<dbReference type="PANTHER" id="PTHR43585">
    <property type="entry name" value="FUMIPYRROLE BIOSYNTHESIS PROTEIN C"/>
    <property type="match status" value="1"/>
</dbReference>
<dbReference type="Proteomes" id="UP001218629">
    <property type="component" value="Chromosome"/>
</dbReference>
<gene>
    <name evidence="6" type="ORF">MOV08_01010</name>
</gene>
<accession>A0ABY7ZZT4</accession>
<dbReference type="EMBL" id="CP095749">
    <property type="protein sequence ID" value="WEB38028.1"/>
    <property type="molecule type" value="Genomic_DNA"/>
</dbReference>
<evidence type="ECO:0000259" key="5">
    <source>
        <dbReference type="PROSITE" id="PS50975"/>
    </source>
</evidence>